<protein>
    <submittedName>
        <fullName evidence="2">Killer cell lectin-like receptor subfamily E member 1</fullName>
    </submittedName>
</protein>
<gene>
    <name evidence="2" type="primary">LOC122149680</name>
</gene>
<sequence>MKEEPIIHAALSLDSLPKYMQNNNIKQKSSSNELPLAKKELKHHRYYKKQHRNTAEDSNGKDFLLLPWKVVCGMLGVTCLLLLGTAIVISLLTENSSSKPTPLKIQQKGCQTCPKSWIWFKDNCYYFSKEELTWRESQRACFSHNSSLMKITREELNFFSLKSFFWIGVYHNGIDKYWLWGNDSVMASDILDLPGHQKEQVCLSYQSREAYITDNCESKQTYICKNSVI</sequence>
<name>A0AC54Z6T1_ORYAF</name>
<accession>A0AC54Z6T1</accession>
<evidence type="ECO:0000313" key="2">
    <source>
        <dbReference type="RefSeq" id="XP_042636397.1"/>
    </source>
</evidence>
<reference evidence="2" key="1">
    <citation type="submission" date="2025-08" db="UniProtKB">
        <authorList>
            <consortium name="RefSeq"/>
        </authorList>
    </citation>
    <scope>IDENTIFICATION</scope>
</reference>
<evidence type="ECO:0000313" key="1">
    <source>
        <dbReference type="Proteomes" id="UP000694850"/>
    </source>
</evidence>
<keyword evidence="1" id="KW-1185">Reference proteome</keyword>
<organism evidence="1 2">
    <name type="scientific">Orycteropus afer afer</name>
    <dbReference type="NCBI Taxonomy" id="1230840"/>
    <lineage>
        <taxon>Eukaryota</taxon>
        <taxon>Metazoa</taxon>
        <taxon>Chordata</taxon>
        <taxon>Craniata</taxon>
        <taxon>Vertebrata</taxon>
        <taxon>Euteleostomi</taxon>
        <taxon>Mammalia</taxon>
        <taxon>Eutheria</taxon>
        <taxon>Afrotheria</taxon>
        <taxon>Tubulidentata</taxon>
        <taxon>Orycteropodidae</taxon>
        <taxon>Orycteropus</taxon>
    </lineage>
</organism>
<dbReference type="Proteomes" id="UP000694850">
    <property type="component" value="Unplaced"/>
</dbReference>
<dbReference type="RefSeq" id="XP_042636397.1">
    <property type="nucleotide sequence ID" value="XM_042780463.1"/>
</dbReference>
<proteinExistence type="predicted"/>